<proteinExistence type="predicted"/>
<sequence length="95" mass="10574">MRCAKCGYVSFDYLDRCKSCGDDLVPAKIKLNIYTKPPEIDIDDEGFAVGKVEENRKGLLGEGASAARQDVSMEEVLMEDGEKLESFNFEDDENA</sequence>
<evidence type="ECO:0000313" key="1">
    <source>
        <dbReference type="EMBL" id="VFU17977.1"/>
    </source>
</evidence>
<reference evidence="1" key="1">
    <citation type="submission" date="2019-03" db="EMBL/GenBank/DDBJ databases">
        <authorList>
            <person name="Hao L."/>
        </authorList>
    </citation>
    <scope>NUCLEOTIDE SEQUENCE</scope>
</reference>
<accession>A0A485M5S2</accession>
<name>A0A485M5S2_9ZZZZ</name>
<dbReference type="AlphaFoldDB" id="A0A485M5S2"/>
<dbReference type="EMBL" id="CAADRM010000142">
    <property type="protein sequence ID" value="VFU17977.1"/>
    <property type="molecule type" value="Genomic_DNA"/>
</dbReference>
<protein>
    <submittedName>
        <fullName evidence="1">Uncharacterized protein</fullName>
    </submittedName>
</protein>
<organism evidence="1">
    <name type="scientific">anaerobic digester metagenome</name>
    <dbReference type="NCBI Taxonomy" id="1263854"/>
    <lineage>
        <taxon>unclassified sequences</taxon>
        <taxon>metagenomes</taxon>
        <taxon>ecological metagenomes</taxon>
    </lineage>
</organism>
<gene>
    <name evidence="1" type="ORF">SCFA_750046</name>
</gene>